<evidence type="ECO:0008006" key="3">
    <source>
        <dbReference type="Google" id="ProtNLM"/>
    </source>
</evidence>
<accession>A0A6L2P7D7</accession>
<protein>
    <recommendedName>
        <fullName evidence="3">Reverse transcriptase domain-containing protein</fullName>
    </recommendedName>
</protein>
<feature type="region of interest" description="Disordered" evidence="1">
    <location>
        <begin position="99"/>
        <end position="122"/>
    </location>
</feature>
<reference evidence="2" key="1">
    <citation type="journal article" date="2019" name="Sci. Rep.">
        <title>Draft genome of Tanacetum cinerariifolium, the natural source of mosquito coil.</title>
        <authorList>
            <person name="Yamashiro T."/>
            <person name="Shiraishi A."/>
            <person name="Satake H."/>
            <person name="Nakayama K."/>
        </authorList>
    </citation>
    <scope>NUCLEOTIDE SEQUENCE</scope>
</reference>
<proteinExistence type="predicted"/>
<dbReference type="AlphaFoldDB" id="A0A6L2P7D7"/>
<evidence type="ECO:0000256" key="1">
    <source>
        <dbReference type="SAM" id="MobiDB-lite"/>
    </source>
</evidence>
<gene>
    <name evidence="2" type="ORF">Tci_064993</name>
</gene>
<evidence type="ECO:0000313" key="2">
    <source>
        <dbReference type="EMBL" id="GEU93015.1"/>
    </source>
</evidence>
<dbReference type="EMBL" id="BKCJ010010758">
    <property type="protein sequence ID" value="GEU93015.1"/>
    <property type="molecule type" value="Genomic_DNA"/>
</dbReference>
<sequence>MSIEINKKKELRQLEQAANLSTYSTKPSRCYNSYCYDDDDYEESTIPFNKIISQIHLSVVITSSPPVLPIEDSEDSLIMGNEELSTVPKKESDEFIKSSVEDLVPLPSESKDTSGSDSEYDLSSCDGFSPIDVPEGKSVTFSNHLFDSDDDFTSSDDELLSDEDEVLENIENNDSYDFNLDEPNLLVIPISDTNEDECFDPRDINEIDAFLETDVSTDIKDGYYDSKGDIIYLENLLTYDTILSLLSEMFLDHDPKGLKDEPNDDD</sequence>
<organism evidence="2">
    <name type="scientific">Tanacetum cinerariifolium</name>
    <name type="common">Dalmatian daisy</name>
    <name type="synonym">Chrysanthemum cinerariifolium</name>
    <dbReference type="NCBI Taxonomy" id="118510"/>
    <lineage>
        <taxon>Eukaryota</taxon>
        <taxon>Viridiplantae</taxon>
        <taxon>Streptophyta</taxon>
        <taxon>Embryophyta</taxon>
        <taxon>Tracheophyta</taxon>
        <taxon>Spermatophyta</taxon>
        <taxon>Magnoliopsida</taxon>
        <taxon>eudicotyledons</taxon>
        <taxon>Gunneridae</taxon>
        <taxon>Pentapetalae</taxon>
        <taxon>asterids</taxon>
        <taxon>campanulids</taxon>
        <taxon>Asterales</taxon>
        <taxon>Asteraceae</taxon>
        <taxon>Asteroideae</taxon>
        <taxon>Anthemideae</taxon>
        <taxon>Anthemidinae</taxon>
        <taxon>Tanacetum</taxon>
    </lineage>
</organism>
<name>A0A6L2P7D7_TANCI</name>
<comment type="caution">
    <text evidence="2">The sequence shown here is derived from an EMBL/GenBank/DDBJ whole genome shotgun (WGS) entry which is preliminary data.</text>
</comment>